<dbReference type="Proteomes" id="UP000007110">
    <property type="component" value="Unassembled WGS sequence"/>
</dbReference>
<dbReference type="PANTHER" id="PTHR10706:SF130">
    <property type="entry name" value="F-BOX ONLY PROTEIN 31"/>
    <property type="match status" value="1"/>
</dbReference>
<dbReference type="PANTHER" id="PTHR10706">
    <property type="entry name" value="F-BOX FAMILY PROTEIN"/>
    <property type="match status" value="1"/>
</dbReference>
<dbReference type="Pfam" id="PF12014">
    <property type="entry name" value="Cyclin_D1_bind"/>
    <property type="match status" value="1"/>
</dbReference>
<dbReference type="OrthoDB" id="722566at2759"/>
<dbReference type="EnsemblMetazoa" id="XM_030975884">
    <property type="protein sequence ID" value="XP_030831744"/>
    <property type="gene ID" value="LOC581164"/>
</dbReference>
<comment type="pathway">
    <text evidence="1">Protein modification; protein ubiquitination.</text>
</comment>
<reference evidence="5" key="2">
    <citation type="submission" date="2021-01" db="UniProtKB">
        <authorList>
            <consortium name="EnsemblMetazoa"/>
        </authorList>
    </citation>
    <scope>IDENTIFICATION</scope>
</reference>
<accession>A0A7M7N6J2</accession>
<dbReference type="EnsemblMetazoa" id="XM_030975885">
    <property type="protein sequence ID" value="XP_030831745"/>
    <property type="gene ID" value="LOC581164"/>
</dbReference>
<dbReference type="InterPro" id="IPR045048">
    <property type="entry name" value="FBXO31/39"/>
</dbReference>
<evidence type="ECO:0000256" key="2">
    <source>
        <dbReference type="ARBA" id="ARBA00010611"/>
    </source>
</evidence>
<dbReference type="Pfam" id="PF12937">
    <property type="entry name" value="F-box-like"/>
    <property type="match status" value="1"/>
</dbReference>
<evidence type="ECO:0000313" key="5">
    <source>
        <dbReference type="EnsemblMetazoa" id="XP_030831744"/>
    </source>
</evidence>
<sequence>MNIDELPLEVITSIFCRLPGKDLAIVAQTCKEFHEASLVEAVWLLKCKEEFGVDAELQEPEVESYRQLYTKVLYPYGHLLGVWQAQRGPYGGLVKIQMTEGMIKAVQYYTPVDPRVYLPIRVKDLFQVRLDPQDGLAHLECLKGKGGPHKLGISRKSSESDPEFTLNCYEPKKHGASMFHDLIMEELDDLTIDEFHVDHLKMKYMKLEEFDSICTFKSLEPPKTVDNMPVKPGIFKGTYGGHGIELIYVTYVGNRMMGMKITGDPNVPATKVSLEVHLDKPMVLDLVQQESVHALEDLDLQIVRPSSEQPQESQPFRLSSEVHDRGMSLLGEETGLDLRRCKQRFYGTGLIAMSGFRDAERTPAHCIIFNEDVMAFLWLKLKSVSIYSRVKEDIWS</sequence>
<dbReference type="AlphaFoldDB" id="A0A7M7N6J2"/>
<dbReference type="GO" id="GO:0019005">
    <property type="term" value="C:SCF ubiquitin ligase complex"/>
    <property type="evidence" value="ECO:0000318"/>
    <property type="project" value="GO_Central"/>
</dbReference>
<dbReference type="KEGG" id="spu:581164"/>
<dbReference type="UniPathway" id="UPA00143"/>
<dbReference type="PROSITE" id="PS50181">
    <property type="entry name" value="FBOX"/>
    <property type="match status" value="1"/>
</dbReference>
<name>A0A7M7N6J2_STRPU</name>
<dbReference type="GO" id="GO:0016567">
    <property type="term" value="P:protein ubiquitination"/>
    <property type="evidence" value="ECO:0007669"/>
    <property type="project" value="UniProtKB-UniPathway"/>
</dbReference>
<evidence type="ECO:0000256" key="3">
    <source>
        <dbReference type="ARBA" id="ARBA00022786"/>
    </source>
</evidence>
<dbReference type="RefSeq" id="XP_030831745.1">
    <property type="nucleotide sequence ID" value="XM_030975885.1"/>
</dbReference>
<dbReference type="InParanoid" id="A0A7M7N6J2"/>
<dbReference type="OMA" id="IWRTRCA"/>
<dbReference type="SMART" id="SM00256">
    <property type="entry name" value="FBOX"/>
    <property type="match status" value="1"/>
</dbReference>
<dbReference type="SUPFAM" id="SSF81383">
    <property type="entry name" value="F-box domain"/>
    <property type="match status" value="1"/>
</dbReference>
<dbReference type="GO" id="GO:0031146">
    <property type="term" value="P:SCF-dependent proteasomal ubiquitin-dependent protein catabolic process"/>
    <property type="evidence" value="ECO:0000318"/>
    <property type="project" value="GO_Central"/>
</dbReference>
<keyword evidence="3" id="KW-0833">Ubl conjugation pathway</keyword>
<evidence type="ECO:0000256" key="1">
    <source>
        <dbReference type="ARBA" id="ARBA00004906"/>
    </source>
</evidence>
<evidence type="ECO:0000259" key="4">
    <source>
        <dbReference type="PROSITE" id="PS50181"/>
    </source>
</evidence>
<dbReference type="InterPro" id="IPR036047">
    <property type="entry name" value="F-box-like_dom_sf"/>
</dbReference>
<reference evidence="6" key="1">
    <citation type="submission" date="2015-02" db="EMBL/GenBank/DDBJ databases">
        <title>Genome sequencing for Strongylocentrotus purpuratus.</title>
        <authorList>
            <person name="Murali S."/>
            <person name="Liu Y."/>
            <person name="Vee V."/>
            <person name="English A."/>
            <person name="Wang M."/>
            <person name="Skinner E."/>
            <person name="Han Y."/>
            <person name="Muzny D.M."/>
            <person name="Worley K.C."/>
            <person name="Gibbs R.A."/>
        </authorList>
    </citation>
    <scope>NUCLEOTIDE SEQUENCE</scope>
</reference>
<dbReference type="RefSeq" id="XP_030831744.1">
    <property type="nucleotide sequence ID" value="XM_030975884.1"/>
</dbReference>
<dbReference type="Gene3D" id="1.20.1280.50">
    <property type="match status" value="1"/>
</dbReference>
<dbReference type="InterPro" id="IPR001810">
    <property type="entry name" value="F-box_dom"/>
</dbReference>
<dbReference type="GeneID" id="581164"/>
<proteinExistence type="inferred from homology"/>
<protein>
    <recommendedName>
        <fullName evidence="4">F-box domain-containing protein</fullName>
    </recommendedName>
</protein>
<keyword evidence="6" id="KW-1185">Reference proteome</keyword>
<organism evidence="5 6">
    <name type="scientific">Strongylocentrotus purpuratus</name>
    <name type="common">Purple sea urchin</name>
    <dbReference type="NCBI Taxonomy" id="7668"/>
    <lineage>
        <taxon>Eukaryota</taxon>
        <taxon>Metazoa</taxon>
        <taxon>Echinodermata</taxon>
        <taxon>Eleutherozoa</taxon>
        <taxon>Echinozoa</taxon>
        <taxon>Echinoidea</taxon>
        <taxon>Euechinoidea</taxon>
        <taxon>Echinacea</taxon>
        <taxon>Camarodonta</taxon>
        <taxon>Echinidea</taxon>
        <taxon>Strongylocentrotidae</taxon>
        <taxon>Strongylocentrotus</taxon>
    </lineage>
</organism>
<evidence type="ECO:0000313" key="6">
    <source>
        <dbReference type="Proteomes" id="UP000007110"/>
    </source>
</evidence>
<feature type="domain" description="F-box" evidence="4">
    <location>
        <begin position="1"/>
        <end position="46"/>
    </location>
</feature>
<comment type="similarity">
    <text evidence="2">Belongs to the FBXO31 family.</text>
</comment>
<dbReference type="CTD" id="79791"/>